<name>A0A086ACX2_9FLAO</name>
<keyword evidence="2" id="KW-1185">Reference proteome</keyword>
<dbReference type="STRING" id="445961.IW15_03635"/>
<proteinExistence type="predicted"/>
<dbReference type="Proteomes" id="UP000028705">
    <property type="component" value="Unassembled WGS sequence"/>
</dbReference>
<evidence type="ECO:0000313" key="1">
    <source>
        <dbReference type="EMBL" id="KFF14536.1"/>
    </source>
</evidence>
<dbReference type="EMBL" id="JPRH01000001">
    <property type="protein sequence ID" value="KFF14536.1"/>
    <property type="molecule type" value="Genomic_DNA"/>
</dbReference>
<gene>
    <name evidence="1" type="ORF">IW15_03635</name>
</gene>
<organism evidence="1 2">
    <name type="scientific">Chryseobacterium soli</name>
    <dbReference type="NCBI Taxonomy" id="445961"/>
    <lineage>
        <taxon>Bacteria</taxon>
        <taxon>Pseudomonadati</taxon>
        <taxon>Bacteroidota</taxon>
        <taxon>Flavobacteriia</taxon>
        <taxon>Flavobacteriales</taxon>
        <taxon>Weeksellaceae</taxon>
        <taxon>Chryseobacterium group</taxon>
        <taxon>Chryseobacterium</taxon>
    </lineage>
</organism>
<evidence type="ECO:0000313" key="2">
    <source>
        <dbReference type="Proteomes" id="UP000028705"/>
    </source>
</evidence>
<sequence length="167" mass="18809">MFTLKLIAVLCLLFSCTRDDDSIQRIDQIMNIYIKNSAGQDLLNSNKAGSFIGYSVNDQNGTSDVAPVSIPLRMTTDSLYYMEYIAGAKRVTLDSVSPENRTYRSNMVLSLRRTINNVTDTINDTMEIQYRWTPAVFQVSKVIYNGQVKFTKEADAPNSINTVTIIK</sequence>
<dbReference type="AlphaFoldDB" id="A0A086ACX2"/>
<protein>
    <submittedName>
        <fullName evidence="1">Uncharacterized protein</fullName>
    </submittedName>
</protein>
<dbReference type="eggNOG" id="ENOG50331DF">
    <property type="taxonomic scope" value="Bacteria"/>
</dbReference>
<dbReference type="PROSITE" id="PS51257">
    <property type="entry name" value="PROKAR_LIPOPROTEIN"/>
    <property type="match status" value="1"/>
</dbReference>
<comment type="caution">
    <text evidence="1">The sequence shown here is derived from an EMBL/GenBank/DDBJ whole genome shotgun (WGS) entry which is preliminary data.</text>
</comment>
<accession>A0A086ACX2</accession>
<reference evidence="1 2" key="1">
    <citation type="submission" date="2014-07" db="EMBL/GenBank/DDBJ databases">
        <title>Genome of Chryseobacterium soli DSM 19298.</title>
        <authorList>
            <person name="Stropko S.J."/>
            <person name="Pipes S.E."/>
            <person name="Newman J."/>
        </authorList>
    </citation>
    <scope>NUCLEOTIDE SEQUENCE [LARGE SCALE GENOMIC DNA]</scope>
    <source>
        <strain evidence="1 2">DSM 19298</strain>
    </source>
</reference>